<gene>
    <name evidence="2" type="ORF">PCOR1329_LOCUS61422</name>
</gene>
<evidence type="ECO:0000313" key="3">
    <source>
        <dbReference type="Proteomes" id="UP001189429"/>
    </source>
</evidence>
<feature type="compositionally biased region" description="Basic and acidic residues" evidence="1">
    <location>
        <begin position="145"/>
        <end position="156"/>
    </location>
</feature>
<feature type="region of interest" description="Disordered" evidence="1">
    <location>
        <begin position="391"/>
        <end position="515"/>
    </location>
</feature>
<evidence type="ECO:0000256" key="1">
    <source>
        <dbReference type="SAM" id="MobiDB-lite"/>
    </source>
</evidence>
<feature type="region of interest" description="Disordered" evidence="1">
    <location>
        <begin position="277"/>
        <end position="300"/>
    </location>
</feature>
<feature type="compositionally biased region" description="Basic and acidic residues" evidence="1">
    <location>
        <begin position="278"/>
        <end position="294"/>
    </location>
</feature>
<organism evidence="2 3">
    <name type="scientific">Prorocentrum cordatum</name>
    <dbReference type="NCBI Taxonomy" id="2364126"/>
    <lineage>
        <taxon>Eukaryota</taxon>
        <taxon>Sar</taxon>
        <taxon>Alveolata</taxon>
        <taxon>Dinophyceae</taxon>
        <taxon>Prorocentrales</taxon>
        <taxon>Prorocentraceae</taxon>
        <taxon>Prorocentrum</taxon>
    </lineage>
</organism>
<protein>
    <submittedName>
        <fullName evidence="2">Uncharacterized protein</fullName>
    </submittedName>
</protein>
<keyword evidence="3" id="KW-1185">Reference proteome</keyword>
<reference evidence="2" key="1">
    <citation type="submission" date="2023-10" db="EMBL/GenBank/DDBJ databases">
        <authorList>
            <person name="Chen Y."/>
            <person name="Shah S."/>
            <person name="Dougan E. K."/>
            <person name="Thang M."/>
            <person name="Chan C."/>
        </authorList>
    </citation>
    <scope>NUCLEOTIDE SEQUENCE [LARGE SCALE GENOMIC DNA]</scope>
</reference>
<feature type="compositionally biased region" description="Acidic residues" evidence="1">
    <location>
        <begin position="133"/>
        <end position="144"/>
    </location>
</feature>
<feature type="region of interest" description="Disordered" evidence="1">
    <location>
        <begin position="124"/>
        <end position="200"/>
    </location>
</feature>
<proteinExistence type="predicted"/>
<feature type="compositionally biased region" description="Acidic residues" evidence="1">
    <location>
        <begin position="157"/>
        <end position="176"/>
    </location>
</feature>
<name>A0ABN9VUU5_9DINO</name>
<feature type="compositionally biased region" description="Polar residues" evidence="1">
    <location>
        <begin position="485"/>
        <end position="495"/>
    </location>
</feature>
<sequence>MSSQSECGDEGQFSDLALVLKPWATKAGFFKYKYCDSAGIQKQAIQVHAESIKKFLKVSPTLAIKRTDISKELLKVARSNSITFKNSREKKQWAEEMGQRVKAALRHCGQYMLKKSPPKWFKALKFRSGDGSDGPEEAEDEGDMGDDKYEADGGKEEDAESEIQADPDLALSDDEAQVATAAPKKNAKSQGASADKKPTKAAITRIDYDYGYDNSSKMAHRTRRGSKDVPGYAFEMQQPSETARPSDPMVAIFKERDGSVTSVKIPNLTVKRWQAAARGEEATASKPSKGRDAANKGFRGTNAEGAVIESFLRNNNRKDHPPQRLVCIHVDGQQLFQIDTKHFKKGADQEELDKLAIKRGNSVAQKMADGELNNEEAFDLKKSFFELHGLKIQGDGKRMKKPACAAEMKRPAAAAPNLPTAADDVPSSEPAADSAGKLADKVRPEASAPLGPKSEVKPEAEPEAPAQAAAKPSAAKPAADRSIPRTPQTRMNTGDSPERQPPAKKMCLSPPSDSE</sequence>
<evidence type="ECO:0000313" key="2">
    <source>
        <dbReference type="EMBL" id="CAK0877320.1"/>
    </source>
</evidence>
<feature type="compositionally biased region" description="Low complexity" evidence="1">
    <location>
        <begin position="402"/>
        <end position="422"/>
    </location>
</feature>
<comment type="caution">
    <text evidence="2">The sequence shown here is derived from an EMBL/GenBank/DDBJ whole genome shotgun (WGS) entry which is preliminary data.</text>
</comment>
<dbReference type="EMBL" id="CAUYUJ010017726">
    <property type="protein sequence ID" value="CAK0877320.1"/>
    <property type="molecule type" value="Genomic_DNA"/>
</dbReference>
<accession>A0ABN9VUU5</accession>
<dbReference type="Proteomes" id="UP001189429">
    <property type="component" value="Unassembled WGS sequence"/>
</dbReference>
<feature type="compositionally biased region" description="Low complexity" evidence="1">
    <location>
        <begin position="463"/>
        <end position="477"/>
    </location>
</feature>